<sequence length="587" mass="63530">MKYSDLMAEWLKSMGYTHCFYVAGGNIMHLLASSAKHFKMVSVIHEVAAGVAAEYFNEASTDGSKAFALVTAGPGMTNLVTALAGAFLESRELLVIGGQVKTADLSRGTLRQRGIQEIDGVAIARPVCSVAELLDEPVSRARMEQLVLDANHGRKGPVFLELPLDIQGRSVDRAELEQLAPPVPPALPQASDAVIAELAAKIRAAQRPLLLLGGGVSRATAQALQDRFAAMGLPVTTTWNAADRIAADHPNYFGRPNTWGQRYANLLLQQSDLLLAMGTRLGMQQTGFNWQQFVPKGQVVHVDCDLAELEKGHPRVEHPIHADANSLLLALAQQDLGEHGDWLAYCREVKAALPLIEQNSTGEAYISPYRFVEQLSRRCHADDVVIPCSSGGAFTVMMQTFAQQRGQTIVTNKGLASMGYGLSGAIGAALAHPDRRTLLVEGDGGFAQNLQEIGTAAVNKLNLKMFIFDDNGYASIRMTQKNYFGGSYIGCDINSGLGLPDWEQLFKAWNVPALRIGKDFDGSADFAALFDAPGPAAFIVSIDPEQSYFPKIMSRVTESGAMESNPLHQMSPALDDALQRATMRYLD</sequence>
<dbReference type="InterPro" id="IPR029035">
    <property type="entry name" value="DHS-like_NAD/FAD-binding_dom"/>
</dbReference>
<dbReference type="SUPFAM" id="SSF52518">
    <property type="entry name" value="Thiamin diphosphate-binding fold (THDP-binding)"/>
    <property type="match status" value="2"/>
</dbReference>
<dbReference type="RefSeq" id="WP_161074331.1">
    <property type="nucleotide sequence ID" value="NZ_CP086370.1"/>
</dbReference>
<dbReference type="GO" id="GO:0000287">
    <property type="term" value="F:magnesium ion binding"/>
    <property type="evidence" value="ECO:0007669"/>
    <property type="project" value="InterPro"/>
</dbReference>
<name>A0A7X4HF25_9BURK</name>
<accession>A0A7X4HF25</accession>
<dbReference type="GO" id="GO:0003984">
    <property type="term" value="F:acetolactate synthase activity"/>
    <property type="evidence" value="ECO:0007669"/>
    <property type="project" value="TreeGrafter"/>
</dbReference>
<dbReference type="PANTHER" id="PTHR18968">
    <property type="entry name" value="THIAMINE PYROPHOSPHATE ENZYMES"/>
    <property type="match status" value="1"/>
</dbReference>
<keyword evidence="8" id="KW-1185">Reference proteome</keyword>
<dbReference type="GO" id="GO:0009097">
    <property type="term" value="P:isoleucine biosynthetic process"/>
    <property type="evidence" value="ECO:0007669"/>
    <property type="project" value="TreeGrafter"/>
</dbReference>
<feature type="domain" description="Thiamine pyrophosphate enzyme TPP-binding" evidence="5">
    <location>
        <begin position="392"/>
        <end position="537"/>
    </location>
</feature>
<dbReference type="PANTHER" id="PTHR18968:SF142">
    <property type="entry name" value="ACETOLACTATE SYNTHASE"/>
    <property type="match status" value="1"/>
</dbReference>
<comment type="similarity">
    <text evidence="1 3">Belongs to the TPP enzyme family.</text>
</comment>
<evidence type="ECO:0000256" key="3">
    <source>
        <dbReference type="RuleBase" id="RU362132"/>
    </source>
</evidence>
<dbReference type="GO" id="GO:0050660">
    <property type="term" value="F:flavin adenine dinucleotide binding"/>
    <property type="evidence" value="ECO:0007669"/>
    <property type="project" value="TreeGrafter"/>
</dbReference>
<evidence type="ECO:0000313" key="7">
    <source>
        <dbReference type="EMBL" id="MYN10034.1"/>
    </source>
</evidence>
<dbReference type="CDD" id="cd07035">
    <property type="entry name" value="TPP_PYR_POX_like"/>
    <property type="match status" value="1"/>
</dbReference>
<comment type="caution">
    <text evidence="7">The sequence shown here is derived from an EMBL/GenBank/DDBJ whole genome shotgun (WGS) entry which is preliminary data.</text>
</comment>
<evidence type="ECO:0000259" key="4">
    <source>
        <dbReference type="Pfam" id="PF00205"/>
    </source>
</evidence>
<dbReference type="InterPro" id="IPR011766">
    <property type="entry name" value="TPP_enzyme_TPP-bd"/>
</dbReference>
<dbReference type="Pfam" id="PF00205">
    <property type="entry name" value="TPP_enzyme_M"/>
    <property type="match status" value="1"/>
</dbReference>
<dbReference type="GO" id="GO:0009099">
    <property type="term" value="P:L-valine biosynthetic process"/>
    <property type="evidence" value="ECO:0007669"/>
    <property type="project" value="TreeGrafter"/>
</dbReference>
<evidence type="ECO:0000256" key="2">
    <source>
        <dbReference type="ARBA" id="ARBA00023052"/>
    </source>
</evidence>
<dbReference type="Proteomes" id="UP000450676">
    <property type="component" value="Unassembled WGS sequence"/>
</dbReference>
<proteinExistence type="inferred from homology"/>
<evidence type="ECO:0000256" key="1">
    <source>
        <dbReference type="ARBA" id="ARBA00007812"/>
    </source>
</evidence>
<gene>
    <name evidence="7" type="ORF">GTP77_22185</name>
</gene>
<dbReference type="Gene3D" id="3.40.50.1220">
    <property type="entry name" value="TPP-binding domain"/>
    <property type="match status" value="1"/>
</dbReference>
<dbReference type="GO" id="GO:0005948">
    <property type="term" value="C:acetolactate synthase complex"/>
    <property type="evidence" value="ECO:0007669"/>
    <property type="project" value="TreeGrafter"/>
</dbReference>
<dbReference type="Gene3D" id="3.40.50.970">
    <property type="match status" value="2"/>
</dbReference>
<feature type="domain" description="Thiamine pyrophosphate enzyme N-terminal TPP-binding" evidence="6">
    <location>
        <begin position="1"/>
        <end position="121"/>
    </location>
</feature>
<keyword evidence="2 3" id="KW-0786">Thiamine pyrophosphate</keyword>
<dbReference type="CDD" id="cd00568">
    <property type="entry name" value="TPP_enzymes"/>
    <property type="match status" value="1"/>
</dbReference>
<dbReference type="EMBL" id="WWCU01000031">
    <property type="protein sequence ID" value="MYN10034.1"/>
    <property type="molecule type" value="Genomic_DNA"/>
</dbReference>
<dbReference type="AlphaFoldDB" id="A0A7X4HF25"/>
<reference evidence="7 8" key="1">
    <citation type="submission" date="2019-12" db="EMBL/GenBank/DDBJ databases">
        <title>Novel species isolated from a subtropical stream in China.</title>
        <authorList>
            <person name="Lu H."/>
        </authorList>
    </citation>
    <scope>NUCLEOTIDE SEQUENCE [LARGE SCALE GENOMIC DNA]</scope>
    <source>
        <strain evidence="7 8">FT127W</strain>
    </source>
</reference>
<dbReference type="InterPro" id="IPR045229">
    <property type="entry name" value="TPP_enz"/>
</dbReference>
<dbReference type="InterPro" id="IPR000399">
    <property type="entry name" value="TPP-bd_CS"/>
</dbReference>
<dbReference type="SUPFAM" id="SSF52467">
    <property type="entry name" value="DHS-like NAD/FAD-binding domain"/>
    <property type="match status" value="1"/>
</dbReference>
<organism evidence="7 8">
    <name type="scientific">Pseudoduganella aquatica</name>
    <dbReference type="NCBI Taxonomy" id="2660641"/>
    <lineage>
        <taxon>Bacteria</taxon>
        <taxon>Pseudomonadati</taxon>
        <taxon>Pseudomonadota</taxon>
        <taxon>Betaproteobacteria</taxon>
        <taxon>Burkholderiales</taxon>
        <taxon>Oxalobacteraceae</taxon>
        <taxon>Telluria group</taxon>
        <taxon>Pseudoduganella</taxon>
    </lineage>
</organism>
<evidence type="ECO:0000259" key="5">
    <source>
        <dbReference type="Pfam" id="PF02775"/>
    </source>
</evidence>
<protein>
    <submittedName>
        <fullName evidence="7">Thiamine pyrophosphate-binding protein</fullName>
    </submittedName>
</protein>
<dbReference type="PROSITE" id="PS00187">
    <property type="entry name" value="TPP_ENZYMES"/>
    <property type="match status" value="1"/>
</dbReference>
<dbReference type="InterPro" id="IPR012000">
    <property type="entry name" value="Thiamin_PyroP_enz_cen_dom"/>
</dbReference>
<dbReference type="InterPro" id="IPR029061">
    <property type="entry name" value="THDP-binding"/>
</dbReference>
<dbReference type="GO" id="GO:0030976">
    <property type="term" value="F:thiamine pyrophosphate binding"/>
    <property type="evidence" value="ECO:0007669"/>
    <property type="project" value="InterPro"/>
</dbReference>
<dbReference type="Pfam" id="PF02776">
    <property type="entry name" value="TPP_enzyme_N"/>
    <property type="match status" value="1"/>
</dbReference>
<feature type="domain" description="Thiamine pyrophosphate enzyme central" evidence="4">
    <location>
        <begin position="195"/>
        <end position="331"/>
    </location>
</feature>
<dbReference type="Pfam" id="PF02775">
    <property type="entry name" value="TPP_enzyme_C"/>
    <property type="match status" value="1"/>
</dbReference>
<dbReference type="InterPro" id="IPR012001">
    <property type="entry name" value="Thiamin_PyroP_enz_TPP-bd_dom"/>
</dbReference>
<evidence type="ECO:0000313" key="8">
    <source>
        <dbReference type="Proteomes" id="UP000450676"/>
    </source>
</evidence>
<evidence type="ECO:0000259" key="6">
    <source>
        <dbReference type="Pfam" id="PF02776"/>
    </source>
</evidence>